<keyword evidence="5" id="KW-1185">Reference proteome</keyword>
<dbReference type="EMBL" id="MTKS01000081">
    <property type="protein sequence ID" value="RWX51785.1"/>
    <property type="molecule type" value="Genomic_DNA"/>
</dbReference>
<dbReference type="Proteomes" id="UP000287615">
    <property type="component" value="Unassembled WGS sequence"/>
</dbReference>
<protein>
    <submittedName>
        <fullName evidence="2">Uncharacterized protein</fullName>
    </submittedName>
</protein>
<gene>
    <name evidence="2" type="ORF">VU00_10401</name>
    <name evidence="3" type="ORF">VU01_10813</name>
</gene>
<feature type="region of interest" description="Disordered" evidence="1">
    <location>
        <begin position="819"/>
        <end position="839"/>
    </location>
</feature>
<evidence type="ECO:0000313" key="5">
    <source>
        <dbReference type="Proteomes" id="UP000288892"/>
    </source>
</evidence>
<evidence type="ECO:0000313" key="2">
    <source>
        <dbReference type="EMBL" id="RWX50667.1"/>
    </source>
</evidence>
<dbReference type="Proteomes" id="UP000288892">
    <property type="component" value="Unassembled WGS sequence"/>
</dbReference>
<comment type="caution">
    <text evidence="2">The sequence shown here is derived from an EMBL/GenBank/DDBJ whole genome shotgun (WGS) entry which is preliminary data.</text>
</comment>
<dbReference type="AlphaFoldDB" id="A0A3S3UHB5"/>
<accession>A0A3S3UHB5</accession>
<dbReference type="EMBL" id="MTKR01000040">
    <property type="protein sequence ID" value="RWX50667.1"/>
    <property type="molecule type" value="Genomic_DNA"/>
</dbReference>
<organism evidence="2 4">
    <name type="scientific">Candidatus Electrothrix marina</name>
    <dbReference type="NCBI Taxonomy" id="1859130"/>
    <lineage>
        <taxon>Bacteria</taxon>
        <taxon>Pseudomonadati</taxon>
        <taxon>Thermodesulfobacteriota</taxon>
        <taxon>Desulfobulbia</taxon>
        <taxon>Desulfobulbales</taxon>
        <taxon>Desulfobulbaceae</taxon>
        <taxon>Candidatus Electrothrix</taxon>
    </lineage>
</organism>
<name>A0A3S3UHB5_9BACT</name>
<reference evidence="4 5" key="1">
    <citation type="submission" date="2017-01" db="EMBL/GenBank/DDBJ databases">
        <title>The cable genome- insights into the physiology and evolution of filamentous bacteria capable of sulfide oxidation via long distance electron transfer.</title>
        <authorList>
            <person name="Schreiber L."/>
            <person name="Bjerg J.T."/>
            <person name="Boggild A."/>
            <person name="Van De Vossenberg J."/>
            <person name="Meysman F."/>
            <person name="Nielsen L.P."/>
            <person name="Schramm A."/>
            <person name="Kjeldsen K.U."/>
        </authorList>
    </citation>
    <scope>NUCLEOTIDE SEQUENCE [LARGE SCALE GENOMIC DNA]</scope>
    <source>
        <strain evidence="2">A3</strain>
        <strain evidence="3">A5</strain>
    </source>
</reference>
<sequence length="839" mass="95310">MDAQPKKIIVSALRPLSILFLFFFSFLFTPIHVQAARAEPSDIVVKKTMTSFSRIPGLTERELEYGRQVIEQMNYNSQRITRQISVLPGASFARCKEIWDELENKKATYDQILAFEEWTKLPDATMPLAVQILRTIKDLTREEVKCLRAFLNIPRQGADAVLSLIPQIVAMEASGNFAARKMFTVRGITVEQALNNLSIINTFTDKQAWAYAAFAESKRMGAQTVTDALPLFQQLRDDAAWNMRTLIKKDKLDRNAAWRWLISYFAHPVHVQEKQYYRYDGRERTQLLDAFYTAGEELIWKINSLHAVSDEYGMEISIAALQAMSGKELQGLFSKLSQKTKVNYGSHFLAARKAGKKNSMIRILRKATTADRTQVSEDLTSANIYALLAQGSELYDSSFRDILVPILGKRIHTNYRNNLLTFLKATDPANLLVSSFIVSLAQKGKLTAFFPKEAVEQEKILDLVAASAFKDEDTILLFSATFRHLLKVLDQDVRYYLIQKMVLADNGQGSFSKLITVILQYYLQEYPDLLNAPSRQLIQQTVERNGAVDLNRYLLTPFGEWKRDKRLGSISVFHPDDDGRKSFVSNAQTLLKHGYKIAFAKQYTPYQDASTQELSKRAIQRAGSGKGLAALFDTMRRNPFATAFVKKVNGIIITHSVYVYADEANQQLLMKRFLQGDDEMFAQRGHSYWRSEQITDPLEKLKENKQITADDLTGRQRFLSLGSCGGVKAYTKLTRMFLGHIDILATIGTGMAIINDPYNRNFFETVAKNSSAMTWEDMAAKSSFIFANGRGQDYLQPGCLTAILHKILDEDRVKRGDFSDAEQYLSPESEMEQEFNTPQ</sequence>
<evidence type="ECO:0000313" key="3">
    <source>
        <dbReference type="EMBL" id="RWX51785.1"/>
    </source>
</evidence>
<evidence type="ECO:0000313" key="4">
    <source>
        <dbReference type="Proteomes" id="UP000287615"/>
    </source>
</evidence>
<evidence type="ECO:0000256" key="1">
    <source>
        <dbReference type="SAM" id="MobiDB-lite"/>
    </source>
</evidence>
<proteinExistence type="predicted"/>